<gene>
    <name evidence="3" type="ORF">PIECOFPK_01452</name>
</gene>
<dbReference type="InterPro" id="IPR013414">
    <property type="entry name" value="Cas7/Cst2/DevR_sub_I-B/Tneap"/>
</dbReference>
<dbReference type="RefSeq" id="WP_409965464.1">
    <property type="nucleotide sequence ID" value="NZ_CP144143.1"/>
</dbReference>
<proteinExistence type="predicted"/>
<reference evidence="4" key="1">
    <citation type="submission" date="2024-01" db="EMBL/GenBank/DDBJ databases">
        <title>Mycovorax composti gen. nov. sp. nov., a member of the family Chitinophagaceae isolated from button mushroom compost.</title>
        <authorList>
            <person name="Thai M."/>
            <person name="Bell T.L."/>
            <person name="Kertesz M.A."/>
        </authorList>
    </citation>
    <scope>NUCLEOTIDE SEQUENCE [LARGE SCALE GENOMIC DNA]</scope>
    <source>
        <strain evidence="4">C216</strain>
    </source>
</reference>
<evidence type="ECO:0000256" key="1">
    <source>
        <dbReference type="ARBA" id="ARBA00023118"/>
    </source>
</evidence>
<dbReference type="NCBIfam" id="TIGR02585">
    <property type="entry name" value="cas_Cst2_DevR"/>
    <property type="match status" value="1"/>
</dbReference>
<protein>
    <recommendedName>
        <fullName evidence="5">Type I-B CRISPR-associated protein Cas7/Cst2/DevR</fullName>
    </recommendedName>
</protein>
<keyword evidence="4" id="KW-1185">Reference proteome</keyword>
<evidence type="ECO:0000313" key="3">
    <source>
        <dbReference type="EMBL" id="WWC83726.1"/>
    </source>
</evidence>
<accession>A0ABZ2EK13</accession>
<dbReference type="Pfam" id="PF01905">
    <property type="entry name" value="DevR"/>
    <property type="match status" value="1"/>
</dbReference>
<dbReference type="InterPro" id="IPR010154">
    <property type="entry name" value="CRISPR-assoc_Cas7/Cst2/DevR"/>
</dbReference>
<organism evidence="3 4">
    <name type="scientific">Mycovorax composti</name>
    <dbReference type="NCBI Taxonomy" id="2962693"/>
    <lineage>
        <taxon>Bacteria</taxon>
        <taxon>Pseudomonadati</taxon>
        <taxon>Bacteroidota</taxon>
        <taxon>Chitinophagia</taxon>
        <taxon>Chitinophagales</taxon>
        <taxon>Chitinophagaceae</taxon>
        <taxon>Mycovorax</taxon>
    </lineage>
</organism>
<dbReference type="NCBIfam" id="TIGR01875">
    <property type="entry name" value="cas_MJ0381"/>
    <property type="match status" value="1"/>
</dbReference>
<sequence>METVNQTPNPNCLNIAYIFKTSIGSINGSWTEGNVSTVKKITTPNGQQIPYVSGQSLKYQIRKAWQEMGLSHLLSEVKQAEKKSGVDNTLGEPHNYIDDDLLGFMIASSGENRRRTAAVRASAAIGIFPFRNDRDLGTKSKEKTGGDVGSGGNIFETEIYYNYFRVNFLIELDRLGVFQDYELSKTHKGKVESLSLEERRQRLKYLLNAIANIWGGGKQSRLLTDMSPKFLVVTLQTAKSPIFLETLTVTEEEELNTTAIKEVLQGNTNIVQHNFIGVQSGIFKNNVAEDLKEFKPDTVQNTFNSILNYIDNLVF</sequence>
<keyword evidence="1" id="KW-0051">Antiviral defense</keyword>
<dbReference type="EMBL" id="CP144143">
    <property type="protein sequence ID" value="WWC83726.1"/>
    <property type="molecule type" value="Genomic_DNA"/>
</dbReference>
<evidence type="ECO:0000256" key="2">
    <source>
        <dbReference type="ARBA" id="ARBA00025626"/>
    </source>
</evidence>
<evidence type="ECO:0000313" key="4">
    <source>
        <dbReference type="Proteomes" id="UP001321305"/>
    </source>
</evidence>
<name>A0ABZ2EK13_9BACT</name>
<dbReference type="Proteomes" id="UP001321305">
    <property type="component" value="Chromosome"/>
</dbReference>
<evidence type="ECO:0008006" key="5">
    <source>
        <dbReference type="Google" id="ProtNLM"/>
    </source>
</evidence>
<comment type="function">
    <text evidence="2">CRISPR (clustered regularly interspaced short palindromic repeat) is an adaptive immune system that provides protection against mobile genetic elements (viruses, transposable elements and conjugative plasmids). CRISPR clusters contain spacers, sequences complementary to antecedent mobile elements, and target invading nucleic acids. CRISPR clusters are transcribed and processed into CRISPR RNA (crRNA).</text>
</comment>